<evidence type="ECO:0000313" key="1">
    <source>
        <dbReference type="EMBL" id="QDF15413.1"/>
    </source>
</evidence>
<dbReference type="GeneID" id="77943134"/>
<dbReference type="KEGG" id="vg:77943134"/>
<protein>
    <submittedName>
        <fullName evidence="1">Uncharacterized protein</fullName>
    </submittedName>
</protein>
<dbReference type="RefSeq" id="YP_010667024.1">
    <property type="nucleotide sequence ID" value="NC_070948.1"/>
</dbReference>
<reference evidence="1 2" key="1">
    <citation type="submission" date="2019-05" db="EMBL/GenBank/DDBJ databases">
        <authorList>
            <person name="Murphy M.E."/>
            <person name="Alvaro L.E."/>
            <person name="Baker K.N."/>
            <person name="Baxter I.S."/>
            <person name="Brown M.R."/>
            <person name="Driscoll K.D."/>
            <person name="Elrubaie J.M."/>
            <person name="Feith S.L."/>
            <person name="Indihar D.F."/>
            <person name="Knoch V.T."/>
            <person name="Koirtyohann K.M."/>
            <person name="Kratz M.A."/>
            <person name="Lear A.H."/>
            <person name="Lindblom K.E."/>
            <person name="Marcus E.R."/>
            <person name="Sensor R."/>
            <person name="Sherman S.J."/>
            <person name="Swift V.R."/>
            <person name="White K.E."/>
            <person name="Wills S.J."/>
            <person name="Gatt S.M."/>
            <person name="Lohbauer S.A."/>
            <person name="Power T.R."/>
            <person name="Rosales K.A."/>
            <person name="Sisson B.M."/>
            <person name="Isern S."/>
            <person name="Michael S.F."/>
            <person name="Monti D.L."/>
            <person name="Garlena R.A."/>
            <person name="Russell D.A."/>
            <person name="Pope W.H."/>
            <person name="Jacobs-Sera D."/>
            <person name="Hatfull G.F."/>
        </authorList>
    </citation>
    <scope>NUCLEOTIDE SEQUENCE [LARGE SCALE GENOMIC DNA]</scope>
</reference>
<dbReference type="EMBL" id="MK977705">
    <property type="protein sequence ID" value="QDF15413.1"/>
    <property type="molecule type" value="Genomic_DNA"/>
</dbReference>
<evidence type="ECO:0000313" key="2">
    <source>
        <dbReference type="Proteomes" id="UP000319811"/>
    </source>
</evidence>
<accession>A0A4Y6E9S2</accession>
<gene>
    <name evidence="1" type="primary">52</name>
    <name evidence="1" type="ORF">SEA_MOLLYMUR_52</name>
</gene>
<sequence>MSDDDNLIDLVASAVQAGRYSGRMFPAENPVDFTRARIILAAIRASGRAIVTLPAAGEPDIDGHYRIPVLTDRPQDNPHLCVDPLDMWGERSIHLLGVPVPVRGPAKARSLANALHLAVEIIEGTTP</sequence>
<proteinExistence type="predicted"/>
<dbReference type="Proteomes" id="UP000319811">
    <property type="component" value="Segment"/>
</dbReference>
<name>A0A4Y6E9S2_9CAUD</name>
<keyword evidence="2" id="KW-1185">Reference proteome</keyword>
<organism evidence="1 2">
    <name type="scientific">Gordonia phage Mollymur</name>
    <dbReference type="NCBI Taxonomy" id="2590895"/>
    <lineage>
        <taxon>Viruses</taxon>
        <taxon>Duplodnaviria</taxon>
        <taxon>Heunggongvirae</taxon>
        <taxon>Uroviricota</taxon>
        <taxon>Caudoviricetes</taxon>
        <taxon>Mollymurvirus</taxon>
        <taxon>Mollymurvirus mollymur</taxon>
    </lineage>
</organism>